<name>A0A4R4TRN7_9ACTN</name>
<feature type="domain" description="Carrier" evidence="1">
    <location>
        <begin position="9"/>
        <end position="83"/>
    </location>
</feature>
<evidence type="ECO:0000259" key="1">
    <source>
        <dbReference type="PROSITE" id="PS50075"/>
    </source>
</evidence>
<dbReference type="AlphaFoldDB" id="A0A4R4TRN7"/>
<dbReference type="InterPro" id="IPR009081">
    <property type="entry name" value="PP-bd_ACP"/>
</dbReference>
<sequence length="86" mass="9278">MTAMSITTSPVFQRITEILDQKFGIAGEDVKPETVLEDVELDSLALIEVALVLQKQLGVQIRTEDLSGSATIADLYELVNVAVEGS</sequence>
<accession>A0A4R4TRN7</accession>
<dbReference type="InterPro" id="IPR036736">
    <property type="entry name" value="ACP-like_sf"/>
</dbReference>
<protein>
    <submittedName>
        <fullName evidence="2">Acyl carrier protein</fullName>
    </submittedName>
</protein>
<reference evidence="2 3" key="1">
    <citation type="submission" date="2019-03" db="EMBL/GenBank/DDBJ databases">
        <title>Draft genome sequences of novel Actinobacteria.</title>
        <authorList>
            <person name="Sahin N."/>
            <person name="Ay H."/>
            <person name="Saygin H."/>
        </authorList>
    </citation>
    <scope>NUCLEOTIDE SEQUENCE [LARGE SCALE GENOMIC DNA]</scope>
    <source>
        <strain evidence="2 3">DSM 41900</strain>
    </source>
</reference>
<proteinExistence type="predicted"/>
<dbReference type="OrthoDB" id="4236631at2"/>
<dbReference type="Proteomes" id="UP000295345">
    <property type="component" value="Unassembled WGS sequence"/>
</dbReference>
<dbReference type="Gene3D" id="1.10.1200.10">
    <property type="entry name" value="ACP-like"/>
    <property type="match status" value="1"/>
</dbReference>
<dbReference type="PROSITE" id="PS50075">
    <property type="entry name" value="CARRIER"/>
    <property type="match status" value="1"/>
</dbReference>
<dbReference type="SUPFAM" id="SSF47336">
    <property type="entry name" value="ACP-like"/>
    <property type="match status" value="1"/>
</dbReference>
<comment type="caution">
    <text evidence="2">The sequence shown here is derived from an EMBL/GenBank/DDBJ whole genome shotgun (WGS) entry which is preliminary data.</text>
</comment>
<evidence type="ECO:0000313" key="3">
    <source>
        <dbReference type="Proteomes" id="UP000295345"/>
    </source>
</evidence>
<gene>
    <name evidence="2" type="ORF">E1283_06265</name>
</gene>
<dbReference type="EMBL" id="SMKI01000044">
    <property type="protein sequence ID" value="TDC77873.1"/>
    <property type="molecule type" value="Genomic_DNA"/>
</dbReference>
<evidence type="ECO:0000313" key="2">
    <source>
        <dbReference type="EMBL" id="TDC77873.1"/>
    </source>
</evidence>
<organism evidence="2 3">
    <name type="scientific">Streptomyces hainanensis</name>
    <dbReference type="NCBI Taxonomy" id="402648"/>
    <lineage>
        <taxon>Bacteria</taxon>
        <taxon>Bacillati</taxon>
        <taxon>Actinomycetota</taxon>
        <taxon>Actinomycetes</taxon>
        <taxon>Kitasatosporales</taxon>
        <taxon>Streptomycetaceae</taxon>
        <taxon>Streptomyces</taxon>
    </lineage>
</organism>
<keyword evidence="3" id="KW-1185">Reference proteome</keyword>
<dbReference type="Pfam" id="PF00550">
    <property type="entry name" value="PP-binding"/>
    <property type="match status" value="1"/>
</dbReference>